<dbReference type="HOGENOM" id="CLU_000995_7_1_1"/>
<evidence type="ECO:0000256" key="6">
    <source>
        <dbReference type="ARBA" id="ARBA00022806"/>
    </source>
</evidence>
<dbReference type="GO" id="GO:0017116">
    <property type="term" value="F:single-stranded DNA helicase activity"/>
    <property type="evidence" value="ECO:0007669"/>
    <property type="project" value="TreeGrafter"/>
</dbReference>
<name>A0A075AN01_ROZAC</name>
<dbReference type="InterPro" id="IPR008047">
    <property type="entry name" value="MCM_4"/>
</dbReference>
<dbReference type="GO" id="GO:0042555">
    <property type="term" value="C:MCM complex"/>
    <property type="evidence" value="ECO:0007669"/>
    <property type="project" value="UniProtKB-UniRule"/>
</dbReference>
<comment type="subunit">
    <text evidence="11">Component of the MCM2-7 complex.</text>
</comment>
<dbReference type="InterPro" id="IPR036388">
    <property type="entry name" value="WH-like_DNA-bd_sf"/>
</dbReference>
<evidence type="ECO:0000313" key="15">
    <source>
        <dbReference type="Proteomes" id="UP000030755"/>
    </source>
</evidence>
<dbReference type="Gene3D" id="1.10.10.10">
    <property type="entry name" value="Winged helix-like DNA-binding domain superfamily/Winged helix DNA-binding domain"/>
    <property type="match status" value="1"/>
</dbReference>
<keyword evidence="4 10" id="KW-0547">Nucleotide-binding</keyword>
<evidence type="ECO:0000256" key="11">
    <source>
        <dbReference type="RuleBase" id="RU368062"/>
    </source>
</evidence>
<evidence type="ECO:0000256" key="3">
    <source>
        <dbReference type="ARBA" id="ARBA00022705"/>
    </source>
</evidence>
<dbReference type="Pfam" id="PF17855">
    <property type="entry name" value="MCM_lid"/>
    <property type="match status" value="1"/>
</dbReference>
<evidence type="ECO:0000256" key="7">
    <source>
        <dbReference type="ARBA" id="ARBA00022840"/>
    </source>
</evidence>
<gene>
    <name evidence="14" type="ORF">O9G_004641</name>
</gene>
<evidence type="ECO:0000256" key="2">
    <source>
        <dbReference type="ARBA" id="ARBA00008010"/>
    </source>
</evidence>
<accession>A0A075AN01</accession>
<evidence type="ECO:0000256" key="4">
    <source>
        <dbReference type="ARBA" id="ARBA00022741"/>
    </source>
</evidence>
<dbReference type="PRINTS" id="PR01660">
    <property type="entry name" value="MCMPROTEIN4"/>
</dbReference>
<evidence type="ECO:0000259" key="13">
    <source>
        <dbReference type="PROSITE" id="PS50051"/>
    </source>
</evidence>
<dbReference type="GO" id="GO:0097373">
    <property type="term" value="C:MCM core complex"/>
    <property type="evidence" value="ECO:0007669"/>
    <property type="project" value="UniProtKB-ARBA"/>
</dbReference>
<evidence type="ECO:0000256" key="10">
    <source>
        <dbReference type="RuleBase" id="RU004070"/>
    </source>
</evidence>
<evidence type="ECO:0000256" key="5">
    <source>
        <dbReference type="ARBA" id="ARBA00022801"/>
    </source>
</evidence>
<dbReference type="FunFam" id="2.20.28.10:FF:000003">
    <property type="entry name" value="DNA helicase"/>
    <property type="match status" value="1"/>
</dbReference>
<dbReference type="InterPro" id="IPR012340">
    <property type="entry name" value="NA-bd_OB-fold"/>
</dbReference>
<dbReference type="InterPro" id="IPR031327">
    <property type="entry name" value="MCM"/>
</dbReference>
<dbReference type="PANTHER" id="PTHR11630">
    <property type="entry name" value="DNA REPLICATION LICENSING FACTOR MCM FAMILY MEMBER"/>
    <property type="match status" value="1"/>
</dbReference>
<comment type="similarity">
    <text evidence="2 10">Belongs to the MCM family.</text>
</comment>
<evidence type="ECO:0000313" key="14">
    <source>
        <dbReference type="EMBL" id="EPZ31068.1"/>
    </source>
</evidence>
<keyword evidence="5 11" id="KW-0378">Hydrolase</keyword>
<dbReference type="GO" id="GO:0043596">
    <property type="term" value="C:nuclear replication fork"/>
    <property type="evidence" value="ECO:0007669"/>
    <property type="project" value="UniProtKB-ARBA"/>
</dbReference>
<evidence type="ECO:0000256" key="9">
    <source>
        <dbReference type="ARBA" id="ARBA00023242"/>
    </source>
</evidence>
<dbReference type="Pfam" id="PF17207">
    <property type="entry name" value="MCM_OB"/>
    <property type="match status" value="1"/>
</dbReference>
<dbReference type="Gene3D" id="2.40.50.140">
    <property type="entry name" value="Nucleic acid-binding proteins"/>
    <property type="match status" value="1"/>
</dbReference>
<dbReference type="SMART" id="SM00350">
    <property type="entry name" value="MCM"/>
    <property type="match status" value="1"/>
</dbReference>
<dbReference type="Gene3D" id="3.40.50.300">
    <property type="entry name" value="P-loop containing nucleotide triphosphate hydrolases"/>
    <property type="match status" value="1"/>
</dbReference>
<dbReference type="PRINTS" id="PR01657">
    <property type="entry name" value="MCMFAMILY"/>
</dbReference>
<dbReference type="Proteomes" id="UP000030755">
    <property type="component" value="Unassembled WGS sequence"/>
</dbReference>
<dbReference type="GO" id="GO:0031261">
    <property type="term" value="C:DNA replication preinitiation complex"/>
    <property type="evidence" value="ECO:0007669"/>
    <property type="project" value="UniProtKB-ARBA"/>
</dbReference>
<reference evidence="14 15" key="1">
    <citation type="journal article" date="2013" name="Curr. Biol.">
        <title>Shared signatures of parasitism and phylogenomics unite Cryptomycota and microsporidia.</title>
        <authorList>
            <person name="James T.Y."/>
            <person name="Pelin A."/>
            <person name="Bonen L."/>
            <person name="Ahrendt S."/>
            <person name="Sain D."/>
            <person name="Corradi N."/>
            <person name="Stajich J.E."/>
        </authorList>
    </citation>
    <scope>NUCLEOTIDE SEQUENCE [LARGE SCALE GENOMIC DNA]</scope>
    <source>
        <strain evidence="14 15">CSF55</strain>
    </source>
</reference>
<dbReference type="STRING" id="988480.A0A075AN01"/>
<proteinExistence type="inferred from homology"/>
<dbReference type="Pfam" id="PF14551">
    <property type="entry name" value="MCM_N"/>
    <property type="match status" value="1"/>
</dbReference>
<dbReference type="InterPro" id="IPR018525">
    <property type="entry name" value="MCM_CS"/>
</dbReference>
<dbReference type="OrthoDB" id="10251574at2759"/>
<dbReference type="Gene3D" id="2.20.28.10">
    <property type="match status" value="1"/>
</dbReference>
<dbReference type="EMBL" id="KE561313">
    <property type="protein sequence ID" value="EPZ31068.1"/>
    <property type="molecule type" value="Genomic_DNA"/>
</dbReference>
<dbReference type="InterPro" id="IPR027925">
    <property type="entry name" value="MCM_N"/>
</dbReference>
<keyword evidence="9 11" id="KW-0539">Nucleus</keyword>
<dbReference type="SUPFAM" id="SSF50249">
    <property type="entry name" value="Nucleic acid-binding proteins"/>
    <property type="match status" value="1"/>
</dbReference>
<keyword evidence="15" id="KW-1185">Reference proteome</keyword>
<dbReference type="SUPFAM" id="SSF52540">
    <property type="entry name" value="P-loop containing nucleoside triphosphate hydrolases"/>
    <property type="match status" value="1"/>
</dbReference>
<dbReference type="Gene3D" id="3.30.1640.10">
    <property type="entry name" value="mini-chromosome maintenance (MCM) complex, chain A, domain 1"/>
    <property type="match status" value="1"/>
</dbReference>
<evidence type="ECO:0000256" key="1">
    <source>
        <dbReference type="ARBA" id="ARBA00004123"/>
    </source>
</evidence>
<dbReference type="InterPro" id="IPR033762">
    <property type="entry name" value="MCM_OB"/>
</dbReference>
<comment type="catalytic activity">
    <reaction evidence="11">
        <text>ATP + H2O = ADP + phosphate + H(+)</text>
        <dbReference type="Rhea" id="RHEA:13065"/>
        <dbReference type="ChEBI" id="CHEBI:15377"/>
        <dbReference type="ChEBI" id="CHEBI:15378"/>
        <dbReference type="ChEBI" id="CHEBI:30616"/>
        <dbReference type="ChEBI" id="CHEBI:43474"/>
        <dbReference type="ChEBI" id="CHEBI:456216"/>
        <dbReference type="EC" id="3.6.4.12"/>
    </reaction>
</comment>
<dbReference type="PROSITE" id="PS00847">
    <property type="entry name" value="MCM_1"/>
    <property type="match status" value="1"/>
</dbReference>
<keyword evidence="8 10" id="KW-0238">DNA-binding</keyword>
<dbReference type="PANTHER" id="PTHR11630:SF66">
    <property type="entry name" value="DNA REPLICATION LICENSING FACTOR MCM4"/>
    <property type="match status" value="1"/>
</dbReference>
<evidence type="ECO:0000256" key="12">
    <source>
        <dbReference type="SAM" id="MobiDB-lite"/>
    </source>
</evidence>
<keyword evidence="6 11" id="KW-0347">Helicase</keyword>
<comment type="function">
    <text evidence="11">Acts as component of the MCM2-7 complex (MCM complex) which is the replicative helicase essential for 'once per cell cycle' DNA replication initiation and elongation in eukaryotic cells. The active ATPase sites in the MCM2-7 ring are formed through the interaction surfaces of two neighboring subunits such that a critical structure of a conserved arginine finger motif is provided in trans relative to the ATP-binding site of the Walker A box of the adjacent subunit. The six ATPase active sites, however, are likely to contribute differentially to the complex helicase activity.</text>
</comment>
<dbReference type="OMA" id="TEIGDGW"/>
<protein>
    <recommendedName>
        <fullName evidence="11">DNA replication licensing factor MCM4</fullName>
        <ecNumber evidence="11">3.6.4.12</ecNumber>
    </recommendedName>
</protein>
<dbReference type="GO" id="GO:0005524">
    <property type="term" value="F:ATP binding"/>
    <property type="evidence" value="ECO:0007669"/>
    <property type="project" value="UniProtKB-UniRule"/>
</dbReference>
<dbReference type="GO" id="GO:0016887">
    <property type="term" value="F:ATP hydrolysis activity"/>
    <property type="evidence" value="ECO:0007669"/>
    <property type="project" value="RHEA"/>
</dbReference>
<dbReference type="InterPro" id="IPR001208">
    <property type="entry name" value="MCM_dom"/>
</dbReference>
<dbReference type="EC" id="3.6.4.12" evidence="11"/>
<organism evidence="14 15">
    <name type="scientific">Rozella allomycis (strain CSF55)</name>
    <dbReference type="NCBI Taxonomy" id="988480"/>
    <lineage>
        <taxon>Eukaryota</taxon>
        <taxon>Fungi</taxon>
        <taxon>Fungi incertae sedis</taxon>
        <taxon>Cryptomycota</taxon>
        <taxon>Cryptomycota incertae sedis</taxon>
        <taxon>Rozella</taxon>
    </lineage>
</organism>
<dbReference type="InterPro" id="IPR041562">
    <property type="entry name" value="MCM_lid"/>
</dbReference>
<dbReference type="Pfam" id="PF00493">
    <property type="entry name" value="MCM"/>
    <property type="match status" value="1"/>
</dbReference>
<evidence type="ECO:0000256" key="8">
    <source>
        <dbReference type="ARBA" id="ARBA00023125"/>
    </source>
</evidence>
<feature type="compositionally biased region" description="Polar residues" evidence="12">
    <location>
        <begin position="1"/>
        <end position="33"/>
    </location>
</feature>
<dbReference type="FunFam" id="3.40.50.300:FF:000217">
    <property type="entry name" value="DNA helicase"/>
    <property type="match status" value="1"/>
</dbReference>
<keyword evidence="7 10" id="KW-0067">ATP-binding</keyword>
<dbReference type="CDD" id="cd17755">
    <property type="entry name" value="MCM4"/>
    <property type="match status" value="1"/>
</dbReference>
<dbReference type="GO" id="GO:1902975">
    <property type="term" value="P:mitotic DNA replication initiation"/>
    <property type="evidence" value="ECO:0007669"/>
    <property type="project" value="TreeGrafter"/>
</dbReference>
<dbReference type="GO" id="GO:0000727">
    <property type="term" value="P:double-strand break repair via break-induced replication"/>
    <property type="evidence" value="ECO:0007669"/>
    <property type="project" value="TreeGrafter"/>
</dbReference>
<sequence length="837" mass="93615">MVNTDPSTNNMPFSEASIASSKNQNEGANTDANMVSDKMDGNSSPLVYPGLSSSAREPASSARRPDLADGFVSSLPQMQSEENNNVMSNRVPRRQQLDAEMRETMQVEEEHPEGVRVIWGTDIQYNKVYNTFKSFFVGYKAVPGGEGVYVQMLRQIHETEIYHLSLDTNDLREWEETSELYEQLIAFPQEIIAIMDTVTNELYDRMYDSGENGGVIQVRPFNLEKVANMRQLDPNDIDNLVSVKGLVIRCSGIIPDMRQGYFQCCVCGFGMNVEINKGIISEPSKCPNDGCNSPDSMILVHNRCIFADKQIIRLQETPDEIPEGQTPHTVTLMVYDSLVDVVRPGDRIEITGMYRSAPVRVNPRMRTMKSIFRTYLDVLHIKKRLNNRMKLIQEEMTTSDYLTIHEEEMIQEKERVEEIVNEIKQIPNLYETLSESLAPSIWGLEDIKKGLLLQLFGGTSKLFQRNGNSRFRGDIHILLAGDPGVSKSQLLQYVHKLAPRGMYTSGKGSSAVGLTAYITRDPETNQVVLESGALVLSDGGICCIDEFDKMSDSTRAILHEAMEQQTVSIAKRGIIATLNARTSVLASANPVDSKYNTNKSIVENLNLPPTLLSRFDLIYLLLDNPSAETDRRLAHHLISLYTKDYNNITKGTIPINKLTTFISYARENIKPIISDDASDLLVESYVSMRKVNGSGKTVSATTRQLESLIRLSEAHAKARLSLSVDVEDVQEALRLVKNALLHYAIDPSTGRIDMDLITTGRSSASRDLLEKLRSAIISNLSSKQIKFDQLLSDLQAQSTIPITEAALHEALRELEDDSQIQISGSVKKKTATIRRIT</sequence>
<dbReference type="InterPro" id="IPR027417">
    <property type="entry name" value="P-loop_NTPase"/>
</dbReference>
<feature type="domain" description="MCM C-terminal AAA(+) ATPase" evidence="13">
    <location>
        <begin position="429"/>
        <end position="637"/>
    </location>
</feature>
<feature type="region of interest" description="Disordered" evidence="12">
    <location>
        <begin position="1"/>
        <end position="68"/>
    </location>
</feature>
<dbReference type="GO" id="GO:0003697">
    <property type="term" value="F:single-stranded DNA binding"/>
    <property type="evidence" value="ECO:0007669"/>
    <property type="project" value="TreeGrafter"/>
</dbReference>
<keyword evidence="3 11" id="KW-0235">DNA replication</keyword>
<dbReference type="GO" id="GO:0005656">
    <property type="term" value="C:nuclear pre-replicative complex"/>
    <property type="evidence" value="ECO:0007669"/>
    <property type="project" value="UniProtKB-ARBA"/>
</dbReference>
<dbReference type="PROSITE" id="PS50051">
    <property type="entry name" value="MCM_2"/>
    <property type="match status" value="1"/>
</dbReference>
<dbReference type="Pfam" id="PF21128">
    <property type="entry name" value="WHD_MCM4"/>
    <property type="match status" value="1"/>
</dbReference>
<comment type="subcellular location">
    <subcellularLocation>
        <location evidence="1">Nucleus</location>
    </subcellularLocation>
</comment>
<dbReference type="GO" id="GO:0006279">
    <property type="term" value="P:premeiotic DNA replication"/>
    <property type="evidence" value="ECO:0007669"/>
    <property type="project" value="UniProtKB-ARBA"/>
</dbReference>
<feature type="compositionally biased region" description="Low complexity" evidence="12">
    <location>
        <begin position="52"/>
        <end position="62"/>
    </location>
</feature>
<dbReference type="AlphaFoldDB" id="A0A075AN01"/>
<dbReference type="GO" id="GO:0006271">
    <property type="term" value="P:DNA strand elongation involved in DNA replication"/>
    <property type="evidence" value="ECO:0007669"/>
    <property type="project" value="TreeGrafter"/>
</dbReference>